<dbReference type="OrthoDB" id="2520703at2759"/>
<proteinExistence type="predicted"/>
<evidence type="ECO:0000256" key="1">
    <source>
        <dbReference type="SAM" id="MobiDB-lite"/>
    </source>
</evidence>
<evidence type="ECO:0008006" key="3">
    <source>
        <dbReference type="Google" id="ProtNLM"/>
    </source>
</evidence>
<dbReference type="EMBL" id="ML737130">
    <property type="protein sequence ID" value="KAE8343162.1"/>
    <property type="molecule type" value="Genomic_DNA"/>
</dbReference>
<name>A0A5N6YCG8_9EURO</name>
<accession>A0A5N6YCG8</accession>
<evidence type="ECO:0000313" key="2">
    <source>
        <dbReference type="EMBL" id="KAE8343162.1"/>
    </source>
</evidence>
<dbReference type="Proteomes" id="UP000325558">
    <property type="component" value="Unassembled WGS sequence"/>
</dbReference>
<dbReference type="AlphaFoldDB" id="A0A5N6YCG8"/>
<feature type="region of interest" description="Disordered" evidence="1">
    <location>
        <begin position="305"/>
        <end position="332"/>
    </location>
</feature>
<gene>
    <name evidence="2" type="ORF">BDV24DRAFT_161599</name>
</gene>
<protein>
    <recommendedName>
        <fullName evidence="3">F-box domain protein</fullName>
    </recommendedName>
</protein>
<sequence>MASLCLVCKHLCSAVQPILYQEFMLEYGDSWRSGLYTWHGRLSSFMRTVAYRRDLAALVRRIYIHPYLLESFGKEKEVLCFDWVQHKKNWKFIRRHPRGYIDEDEVQATLQELTQIFGMEKLQQLSAGDLVAVLITELPNLEHCSIQLGPYNDEIVRSSALQAADISRLPLRTIDICLRATPQDCYAPASYDCRDHFQLANAVKYLSRHTMLEKIHMDLRWRGHTPYRPQPRAVFSHITDDLYRLEKSLLGLVHAVSRGQFPGLEEVRWDQNEELSSECEFRVRKGFAEAGVSLHYDSWPTTSTTFGDGGGLPAPNYKNPFPLPREEDYEDL</sequence>
<organism evidence="2">
    <name type="scientific">Aspergillus arachidicola</name>
    <dbReference type="NCBI Taxonomy" id="656916"/>
    <lineage>
        <taxon>Eukaryota</taxon>
        <taxon>Fungi</taxon>
        <taxon>Dikarya</taxon>
        <taxon>Ascomycota</taxon>
        <taxon>Pezizomycotina</taxon>
        <taxon>Eurotiomycetes</taxon>
        <taxon>Eurotiomycetidae</taxon>
        <taxon>Eurotiales</taxon>
        <taxon>Aspergillaceae</taxon>
        <taxon>Aspergillus</taxon>
        <taxon>Aspergillus subgen. Circumdati</taxon>
    </lineage>
</organism>
<reference evidence="2" key="1">
    <citation type="submission" date="2019-04" db="EMBL/GenBank/DDBJ databases">
        <title>Friends and foes A comparative genomics study of 23 Aspergillus species from section Flavi.</title>
        <authorList>
            <consortium name="DOE Joint Genome Institute"/>
            <person name="Kjaerbolling I."/>
            <person name="Vesth T."/>
            <person name="Frisvad J.C."/>
            <person name="Nybo J.L."/>
            <person name="Theobald S."/>
            <person name="Kildgaard S."/>
            <person name="Isbrandt T."/>
            <person name="Kuo A."/>
            <person name="Sato A."/>
            <person name="Lyhne E.K."/>
            <person name="Kogle M.E."/>
            <person name="Wiebenga A."/>
            <person name="Kun R.S."/>
            <person name="Lubbers R.J."/>
            <person name="Makela M.R."/>
            <person name="Barry K."/>
            <person name="Chovatia M."/>
            <person name="Clum A."/>
            <person name="Daum C."/>
            <person name="Haridas S."/>
            <person name="He G."/>
            <person name="LaButti K."/>
            <person name="Lipzen A."/>
            <person name="Mondo S."/>
            <person name="Riley R."/>
            <person name="Salamov A."/>
            <person name="Simmons B.A."/>
            <person name="Magnuson J.K."/>
            <person name="Henrissat B."/>
            <person name="Mortensen U.H."/>
            <person name="Larsen T.O."/>
            <person name="Devries R.P."/>
            <person name="Grigoriev I.V."/>
            <person name="Machida M."/>
            <person name="Baker S.E."/>
            <person name="Andersen M.R."/>
        </authorList>
    </citation>
    <scope>NUCLEOTIDE SEQUENCE</scope>
    <source>
        <strain evidence="2">CBS 117612</strain>
    </source>
</reference>